<dbReference type="AlphaFoldDB" id="T1CB76"/>
<evidence type="ECO:0000259" key="2">
    <source>
        <dbReference type="Pfam" id="PF02311"/>
    </source>
</evidence>
<protein>
    <submittedName>
        <fullName evidence="3">Transcriptional regulator, AraC family</fullName>
    </submittedName>
</protein>
<evidence type="ECO:0000256" key="1">
    <source>
        <dbReference type="ARBA" id="ARBA00023125"/>
    </source>
</evidence>
<proteinExistence type="predicted"/>
<dbReference type="InterPro" id="IPR037923">
    <property type="entry name" value="HTH-like"/>
</dbReference>
<gene>
    <name evidence="3" type="ORF">B1A_01709</name>
</gene>
<evidence type="ECO:0000313" key="3">
    <source>
        <dbReference type="EMBL" id="EQD79472.1"/>
    </source>
</evidence>
<name>T1CB76_9ZZZZ</name>
<reference evidence="3" key="2">
    <citation type="journal article" date="2014" name="ISME J.">
        <title>Microbial stratification in low pH oxic and suboxic macroscopic growths along an acid mine drainage.</title>
        <authorList>
            <person name="Mendez-Garcia C."/>
            <person name="Mesa V."/>
            <person name="Sprenger R.R."/>
            <person name="Richter M."/>
            <person name="Diez M.S."/>
            <person name="Solano J."/>
            <person name="Bargiela R."/>
            <person name="Golyshina O.V."/>
            <person name="Manteca A."/>
            <person name="Ramos J.L."/>
            <person name="Gallego J.R."/>
            <person name="Llorente I."/>
            <person name="Martins Dos Santos V.A."/>
            <person name="Jensen O.N."/>
            <person name="Pelaez A.I."/>
            <person name="Sanchez J."/>
            <person name="Ferrer M."/>
        </authorList>
    </citation>
    <scope>NUCLEOTIDE SEQUENCE</scope>
</reference>
<dbReference type="InterPro" id="IPR003313">
    <property type="entry name" value="AraC-bd"/>
</dbReference>
<organism evidence="3">
    <name type="scientific">mine drainage metagenome</name>
    <dbReference type="NCBI Taxonomy" id="410659"/>
    <lineage>
        <taxon>unclassified sequences</taxon>
        <taxon>metagenomes</taxon>
        <taxon>ecological metagenomes</taxon>
    </lineage>
</organism>
<comment type="caution">
    <text evidence="3">The sequence shown here is derived from an EMBL/GenBank/DDBJ whole genome shotgun (WGS) entry which is preliminary data.</text>
</comment>
<dbReference type="SUPFAM" id="SSF51215">
    <property type="entry name" value="Regulatory protein AraC"/>
    <property type="match status" value="1"/>
</dbReference>
<dbReference type="GO" id="GO:0006355">
    <property type="term" value="P:regulation of DNA-templated transcription"/>
    <property type="evidence" value="ECO:0007669"/>
    <property type="project" value="InterPro"/>
</dbReference>
<accession>T1CB76</accession>
<dbReference type="EMBL" id="AUZX01001297">
    <property type="protein sequence ID" value="EQD79472.1"/>
    <property type="molecule type" value="Genomic_DNA"/>
</dbReference>
<feature type="domain" description="AraC-type arabinose-binding/dimerisation" evidence="2">
    <location>
        <begin position="36"/>
        <end position="132"/>
    </location>
</feature>
<feature type="non-terminal residue" evidence="3">
    <location>
        <position position="161"/>
    </location>
</feature>
<dbReference type="GO" id="GO:0003677">
    <property type="term" value="F:DNA binding"/>
    <property type="evidence" value="ECO:0007669"/>
    <property type="project" value="UniProtKB-KW"/>
</dbReference>
<sequence>MPMTAYPDDQPALRAPEAGPKMRVIATSRDWTLAEYVCEAGPGDRCFEERHEVFTIAAVTEGTFRYKADTGTSLMHPGSWLLGNCGSCFECGHDHSRGDRCLAFHMRPDYFAEIASSAGGSASYRFEKALLPATGRSLSLMARAQSIVGHNDAFQIDEAVT</sequence>
<dbReference type="Pfam" id="PF02311">
    <property type="entry name" value="AraC_binding"/>
    <property type="match status" value="1"/>
</dbReference>
<keyword evidence="1" id="KW-0238">DNA-binding</keyword>
<reference evidence="3" key="1">
    <citation type="submission" date="2013-08" db="EMBL/GenBank/DDBJ databases">
        <authorList>
            <person name="Mendez C."/>
            <person name="Richter M."/>
            <person name="Ferrer M."/>
            <person name="Sanchez J."/>
        </authorList>
    </citation>
    <scope>NUCLEOTIDE SEQUENCE</scope>
</reference>